<evidence type="ECO:0000313" key="3">
    <source>
        <dbReference type="Proteomes" id="UP001500831"/>
    </source>
</evidence>
<protein>
    <recommendedName>
        <fullName evidence="1">DUF4190 domain-containing protein</fullName>
    </recommendedName>
</protein>
<name>A0ABP6IVR7_9ACTN</name>
<reference evidence="3" key="1">
    <citation type="journal article" date="2019" name="Int. J. Syst. Evol. Microbiol.">
        <title>The Global Catalogue of Microorganisms (GCM) 10K type strain sequencing project: providing services to taxonomists for standard genome sequencing and annotation.</title>
        <authorList>
            <consortium name="The Broad Institute Genomics Platform"/>
            <consortium name="The Broad Institute Genome Sequencing Center for Infectious Disease"/>
            <person name="Wu L."/>
            <person name="Ma J."/>
        </authorList>
    </citation>
    <scope>NUCLEOTIDE SEQUENCE [LARGE SCALE GENOMIC DNA]</scope>
    <source>
        <strain evidence="3">JCM 6242</strain>
    </source>
</reference>
<dbReference type="InterPro" id="IPR025241">
    <property type="entry name" value="DUF4190"/>
</dbReference>
<dbReference type="Proteomes" id="UP001500831">
    <property type="component" value="Unassembled WGS sequence"/>
</dbReference>
<feature type="domain" description="DUF4190" evidence="1">
    <location>
        <begin position="2"/>
        <end position="34"/>
    </location>
</feature>
<organism evidence="2 3">
    <name type="scientific">Streptosporangium fragile</name>
    <dbReference type="NCBI Taxonomy" id="46186"/>
    <lineage>
        <taxon>Bacteria</taxon>
        <taxon>Bacillati</taxon>
        <taxon>Actinomycetota</taxon>
        <taxon>Actinomycetes</taxon>
        <taxon>Streptosporangiales</taxon>
        <taxon>Streptosporangiaceae</taxon>
        <taxon>Streptosporangium</taxon>
    </lineage>
</organism>
<dbReference type="Pfam" id="PF13828">
    <property type="entry name" value="DUF4190"/>
    <property type="match status" value="1"/>
</dbReference>
<gene>
    <name evidence="2" type="ORF">GCM10010517_77860</name>
</gene>
<comment type="caution">
    <text evidence="2">The sequence shown here is derived from an EMBL/GenBank/DDBJ whole genome shotgun (WGS) entry which is preliminary data.</text>
</comment>
<evidence type="ECO:0000313" key="2">
    <source>
        <dbReference type="EMBL" id="GAA2911349.1"/>
    </source>
</evidence>
<dbReference type="EMBL" id="BAAAVI010000110">
    <property type="protein sequence ID" value="GAA2911349.1"/>
    <property type="molecule type" value="Genomic_DNA"/>
</dbReference>
<sequence>MIFGHVALNQIRRDRTDGHGMAMAGVIPGWILTGPRMFVIDMIHKFGGLIQNPIDQILVLLRQHRMTVRLVDQGEYPYLRAQL</sequence>
<accession>A0ABP6IVR7</accession>
<keyword evidence="3" id="KW-1185">Reference proteome</keyword>
<evidence type="ECO:0000259" key="1">
    <source>
        <dbReference type="Pfam" id="PF13828"/>
    </source>
</evidence>
<proteinExistence type="predicted"/>